<accession>A0A381MZU3</accession>
<dbReference type="SUPFAM" id="SSF89392">
    <property type="entry name" value="Prokaryotic lipoproteins and lipoprotein localization factors"/>
    <property type="match status" value="1"/>
</dbReference>
<gene>
    <name evidence="1" type="ORF">METZ01_LOCUS716</name>
</gene>
<dbReference type="Gene3D" id="2.50.20.20">
    <property type="match status" value="1"/>
</dbReference>
<dbReference type="AlphaFoldDB" id="A0A381MZU3"/>
<evidence type="ECO:0008006" key="2">
    <source>
        <dbReference type="Google" id="ProtNLM"/>
    </source>
</evidence>
<dbReference type="EMBL" id="UINC01000039">
    <property type="protein sequence ID" value="SUZ47862.1"/>
    <property type="molecule type" value="Genomic_DNA"/>
</dbReference>
<sequence>MTVHLHHIPFVYMTATALFCAIALGCSNRMVVEEPTVSLVTPAQAVDLSRTAMQDLNNFSFELTHPQGFTTLAGSLEMTKAGGIVTSNGFDINAEAKIGRAFVRVEAIVINDKTWMTNPLTGMWSQVAPEDSPFSFLDPVKLVADILGETQNGRYEENEQVSNELIILGQIPAITLTAIVGEVQREAMPDVSLTLDAQSYLLKKIVITGIAQPEDESNTIRVITLSNFNAKVSLQPPS</sequence>
<proteinExistence type="predicted"/>
<name>A0A381MZU3_9ZZZZ</name>
<evidence type="ECO:0000313" key="1">
    <source>
        <dbReference type="EMBL" id="SUZ47862.1"/>
    </source>
</evidence>
<dbReference type="InterPro" id="IPR029046">
    <property type="entry name" value="LolA/LolB/LppX"/>
</dbReference>
<protein>
    <recommendedName>
        <fullName evidence="2">LppX_LprAFG lipoprotein</fullName>
    </recommendedName>
</protein>
<organism evidence="1">
    <name type="scientific">marine metagenome</name>
    <dbReference type="NCBI Taxonomy" id="408172"/>
    <lineage>
        <taxon>unclassified sequences</taxon>
        <taxon>metagenomes</taxon>
        <taxon>ecological metagenomes</taxon>
    </lineage>
</organism>
<reference evidence="1" key="1">
    <citation type="submission" date="2018-05" db="EMBL/GenBank/DDBJ databases">
        <authorList>
            <person name="Lanie J.A."/>
            <person name="Ng W.-L."/>
            <person name="Kazmierczak K.M."/>
            <person name="Andrzejewski T.M."/>
            <person name="Davidsen T.M."/>
            <person name="Wayne K.J."/>
            <person name="Tettelin H."/>
            <person name="Glass J.I."/>
            <person name="Rusch D."/>
            <person name="Podicherti R."/>
            <person name="Tsui H.-C.T."/>
            <person name="Winkler M.E."/>
        </authorList>
    </citation>
    <scope>NUCLEOTIDE SEQUENCE</scope>
</reference>